<feature type="domain" description="Peptidase C39-like" evidence="1">
    <location>
        <begin position="89"/>
        <end position="225"/>
    </location>
</feature>
<organism evidence="2 3">
    <name type="scientific">Pseudanabaena catenata USMAC16</name>
    <dbReference type="NCBI Taxonomy" id="1855837"/>
    <lineage>
        <taxon>Bacteria</taxon>
        <taxon>Bacillati</taxon>
        <taxon>Cyanobacteriota</taxon>
        <taxon>Cyanophyceae</taxon>
        <taxon>Pseudanabaenales</taxon>
        <taxon>Pseudanabaenaceae</taxon>
        <taxon>Pseudanabaena</taxon>
    </lineage>
</organism>
<dbReference type="AlphaFoldDB" id="A0A9X4M3G4"/>
<reference evidence="2" key="1">
    <citation type="submission" date="2019-05" db="EMBL/GenBank/DDBJ databases">
        <title>Whole genome sequencing of Pseudanabaena catenata USMAC16.</title>
        <authorList>
            <person name="Khan Z."/>
            <person name="Omar W.M."/>
            <person name="Convey P."/>
            <person name="Merican F."/>
            <person name="Najimudin N."/>
        </authorList>
    </citation>
    <scope>NUCLEOTIDE SEQUENCE</scope>
    <source>
        <strain evidence="2">USMAC16</strain>
    </source>
</reference>
<evidence type="ECO:0000259" key="1">
    <source>
        <dbReference type="Pfam" id="PF13529"/>
    </source>
</evidence>
<comment type="caution">
    <text evidence="2">The sequence shown here is derived from an EMBL/GenBank/DDBJ whole genome shotgun (WGS) entry which is preliminary data.</text>
</comment>
<dbReference type="Proteomes" id="UP001152872">
    <property type="component" value="Unassembled WGS sequence"/>
</dbReference>
<keyword evidence="3" id="KW-1185">Reference proteome</keyword>
<sequence length="282" mass="31087">MPKAIAQADTFLKKKLLGSTDLADSEKIFIKKDQAFYVTEYSPDRNQHLLMTLASPFTAKDGKTQIQKVYAYEPHIKIEGQDLNQLIKLPVKYCSQLDNDEAIFGPGWRQCNTTSNTMLADYLLGGELTKKAQSGNYSVVEPESVYMRIVSKYGDTTDHDAQTWALKELGIDSYFSYSLSAKDLLLSLKANIPVVVGFAYKGSGHICIVVGHDPTNKVWLIHDPYGTRHGASDSYDVGVGGAYDAYSYDVMQQVFWDSGGESGWGRIVTSVKGKPTGLPSGL</sequence>
<evidence type="ECO:0000313" key="2">
    <source>
        <dbReference type="EMBL" id="MDG3493028.1"/>
    </source>
</evidence>
<gene>
    <name evidence="2" type="ORF">FEV09_00490</name>
</gene>
<name>A0A9X4M3G4_9CYAN</name>
<dbReference type="InterPro" id="IPR039564">
    <property type="entry name" value="Peptidase_C39-like"/>
</dbReference>
<dbReference type="RefSeq" id="WP_009625055.1">
    <property type="nucleotide sequence ID" value="NZ_VBTY01000002.1"/>
</dbReference>
<accession>A0A9X4M3G4</accession>
<dbReference type="Pfam" id="PF13529">
    <property type="entry name" value="Peptidase_C39_2"/>
    <property type="match status" value="1"/>
</dbReference>
<dbReference type="EMBL" id="VBTY01000002">
    <property type="protein sequence ID" value="MDG3493028.1"/>
    <property type="molecule type" value="Genomic_DNA"/>
</dbReference>
<proteinExistence type="predicted"/>
<protein>
    <submittedName>
        <fullName evidence="2">C39 family peptidase</fullName>
    </submittedName>
</protein>
<evidence type="ECO:0000313" key="3">
    <source>
        <dbReference type="Proteomes" id="UP001152872"/>
    </source>
</evidence>